<gene>
    <name evidence="2" type="ORF">BVRB_1g023040</name>
</gene>
<feature type="compositionally biased region" description="Basic and acidic residues" evidence="1">
    <location>
        <begin position="112"/>
        <end position="136"/>
    </location>
</feature>
<accession>A0A0J8BHQ1</accession>
<reference evidence="2 3" key="1">
    <citation type="journal article" date="2014" name="Nature">
        <title>The genome of the recently domesticated crop plant sugar beet (Beta vulgaris).</title>
        <authorList>
            <person name="Dohm J.C."/>
            <person name="Minoche A.E."/>
            <person name="Holtgrawe D."/>
            <person name="Capella-Gutierrez S."/>
            <person name="Zakrzewski F."/>
            <person name="Tafer H."/>
            <person name="Rupp O."/>
            <person name="Sorensen T.R."/>
            <person name="Stracke R."/>
            <person name="Reinhardt R."/>
            <person name="Goesmann A."/>
            <person name="Kraft T."/>
            <person name="Schulz B."/>
            <person name="Stadler P.F."/>
            <person name="Schmidt T."/>
            <person name="Gabaldon T."/>
            <person name="Lehrach H."/>
            <person name="Weisshaar B."/>
            <person name="Himmelbauer H."/>
        </authorList>
    </citation>
    <scope>NUCLEOTIDE SEQUENCE [LARGE SCALE GENOMIC DNA]</scope>
    <source>
        <tissue evidence="2">Taproot</tissue>
    </source>
</reference>
<keyword evidence="3" id="KW-1185">Reference proteome</keyword>
<protein>
    <submittedName>
        <fullName evidence="2">Uncharacterized protein</fullName>
    </submittedName>
</protein>
<dbReference type="EMBL" id="KQ090215">
    <property type="protein sequence ID" value="KMS99533.1"/>
    <property type="molecule type" value="Genomic_DNA"/>
</dbReference>
<dbReference type="AlphaFoldDB" id="A0A0J8BHQ1"/>
<evidence type="ECO:0000313" key="2">
    <source>
        <dbReference type="EMBL" id="KMS99533.1"/>
    </source>
</evidence>
<sequence length="146" mass="15289">MSQPLITAKALRTAKCRKLAKSGSGSCSASKAVIGASTIRRGENTPSILAPKPEPKEVKVEDLPVVKAEDPPAAAGSSAIVTKAMAKANKAFKDKVAEVKHAVEVATAQRESASKRQNEALKDCKKADQRADKAQKNAEAAIAKAR</sequence>
<organism evidence="2 3">
    <name type="scientific">Beta vulgaris subsp. vulgaris</name>
    <name type="common">Beet</name>
    <dbReference type="NCBI Taxonomy" id="3555"/>
    <lineage>
        <taxon>Eukaryota</taxon>
        <taxon>Viridiplantae</taxon>
        <taxon>Streptophyta</taxon>
        <taxon>Embryophyta</taxon>
        <taxon>Tracheophyta</taxon>
        <taxon>Spermatophyta</taxon>
        <taxon>Magnoliopsida</taxon>
        <taxon>eudicotyledons</taxon>
        <taxon>Gunneridae</taxon>
        <taxon>Pentapetalae</taxon>
        <taxon>Caryophyllales</taxon>
        <taxon>Chenopodiaceae</taxon>
        <taxon>Betoideae</taxon>
        <taxon>Beta</taxon>
    </lineage>
</organism>
<feature type="compositionally biased region" description="Low complexity" evidence="1">
    <location>
        <begin position="137"/>
        <end position="146"/>
    </location>
</feature>
<dbReference type="Proteomes" id="UP000035740">
    <property type="component" value="Unassembled WGS sequence"/>
</dbReference>
<proteinExistence type="predicted"/>
<feature type="region of interest" description="Disordered" evidence="1">
    <location>
        <begin position="106"/>
        <end position="146"/>
    </location>
</feature>
<dbReference type="Gramene" id="KMS99533">
    <property type="protein sequence ID" value="KMS99533"/>
    <property type="gene ID" value="BVRB_1g023040"/>
</dbReference>
<evidence type="ECO:0000256" key="1">
    <source>
        <dbReference type="SAM" id="MobiDB-lite"/>
    </source>
</evidence>
<name>A0A0J8BHQ1_BETVV</name>
<evidence type="ECO:0000313" key="3">
    <source>
        <dbReference type="Proteomes" id="UP000035740"/>
    </source>
</evidence>
<feature type="region of interest" description="Disordered" evidence="1">
    <location>
        <begin position="38"/>
        <end position="57"/>
    </location>
</feature>